<dbReference type="SUPFAM" id="SSF46689">
    <property type="entry name" value="Homeodomain-like"/>
    <property type="match status" value="1"/>
</dbReference>
<dbReference type="EMBL" id="JAVDYI010000001">
    <property type="protein sequence ID" value="MDR7357496.1"/>
    <property type="molecule type" value="Genomic_DNA"/>
</dbReference>
<dbReference type="SUPFAM" id="SSF48498">
    <property type="entry name" value="Tetracyclin repressor-like, C-terminal domain"/>
    <property type="match status" value="1"/>
</dbReference>
<sequence length="222" mass="24779">MSPTARPRTRMTGVQRRLQLIDISRQLFSLRGVDGTTIEEIARAAGVSKPIVYEHFGSKEALYMEVVTNEYRELLSRITESLSGDDSSRVLLEKAALAILTYIEDCTEGFRILVRDAPPSQPEGTYSTLLTKVTEQVEHILADEFSRRGFSAEDGSIYAQMLVGMVAMTAQWWLDARHPDKRTVAAHVVNLAWYGLTGLRKDPALQDQQARQSPTAEVPPAE</sequence>
<dbReference type="InterPro" id="IPR036271">
    <property type="entry name" value="Tet_transcr_reg_TetR-rel_C_sf"/>
</dbReference>
<keyword evidence="2 4" id="KW-0238">DNA-binding</keyword>
<reference evidence="6 7" key="1">
    <citation type="submission" date="2023-07" db="EMBL/GenBank/DDBJ databases">
        <title>Sequencing the genomes of 1000 actinobacteria strains.</title>
        <authorList>
            <person name="Klenk H.-P."/>
        </authorList>
    </citation>
    <scope>NUCLEOTIDE SEQUENCE [LARGE SCALE GENOMIC DNA]</scope>
    <source>
        <strain evidence="6 7">DSM 20167</strain>
    </source>
</reference>
<dbReference type="InterPro" id="IPR001647">
    <property type="entry name" value="HTH_TetR"/>
</dbReference>
<keyword evidence="7" id="KW-1185">Reference proteome</keyword>
<dbReference type="PROSITE" id="PS50977">
    <property type="entry name" value="HTH_TETR_2"/>
    <property type="match status" value="1"/>
</dbReference>
<dbReference type="PROSITE" id="PS01081">
    <property type="entry name" value="HTH_TETR_1"/>
    <property type="match status" value="1"/>
</dbReference>
<evidence type="ECO:0000256" key="2">
    <source>
        <dbReference type="ARBA" id="ARBA00023125"/>
    </source>
</evidence>
<dbReference type="RefSeq" id="WP_264268218.1">
    <property type="nucleotide sequence ID" value="NZ_BAAAWO010000001.1"/>
</dbReference>
<feature type="DNA-binding region" description="H-T-H motif" evidence="4">
    <location>
        <begin position="37"/>
        <end position="56"/>
    </location>
</feature>
<dbReference type="InterPro" id="IPR054129">
    <property type="entry name" value="DesT_TetR_C"/>
</dbReference>
<protein>
    <submittedName>
        <fullName evidence="6">AcrR family transcriptional regulator</fullName>
    </submittedName>
</protein>
<feature type="domain" description="HTH tetR-type" evidence="5">
    <location>
        <begin position="14"/>
        <end position="74"/>
    </location>
</feature>
<evidence type="ECO:0000256" key="3">
    <source>
        <dbReference type="ARBA" id="ARBA00023163"/>
    </source>
</evidence>
<dbReference type="PANTHER" id="PTHR30055:SF227">
    <property type="entry name" value="TRANSCRIPTIONAL REGULATORY PROTEIN (PROBABLY TETR-FAMILY)-RELATED"/>
    <property type="match status" value="1"/>
</dbReference>
<name>A0ABU2BFV8_9MICC</name>
<keyword evidence="1" id="KW-0805">Transcription regulation</keyword>
<gene>
    <name evidence="6" type="ORF">J2S64_001187</name>
</gene>
<dbReference type="InterPro" id="IPR009057">
    <property type="entry name" value="Homeodomain-like_sf"/>
</dbReference>
<evidence type="ECO:0000313" key="7">
    <source>
        <dbReference type="Proteomes" id="UP001183817"/>
    </source>
</evidence>
<dbReference type="InterPro" id="IPR023772">
    <property type="entry name" value="DNA-bd_HTH_TetR-type_CS"/>
</dbReference>
<dbReference type="Proteomes" id="UP001183817">
    <property type="component" value="Unassembled WGS sequence"/>
</dbReference>
<evidence type="ECO:0000256" key="1">
    <source>
        <dbReference type="ARBA" id="ARBA00023015"/>
    </source>
</evidence>
<evidence type="ECO:0000313" key="6">
    <source>
        <dbReference type="EMBL" id="MDR7357496.1"/>
    </source>
</evidence>
<organism evidence="6 7">
    <name type="scientific">Paeniglutamicibacter sulfureus</name>
    <dbReference type="NCBI Taxonomy" id="43666"/>
    <lineage>
        <taxon>Bacteria</taxon>
        <taxon>Bacillati</taxon>
        <taxon>Actinomycetota</taxon>
        <taxon>Actinomycetes</taxon>
        <taxon>Micrococcales</taxon>
        <taxon>Micrococcaceae</taxon>
        <taxon>Paeniglutamicibacter</taxon>
    </lineage>
</organism>
<dbReference type="Gene3D" id="1.10.357.10">
    <property type="entry name" value="Tetracycline Repressor, domain 2"/>
    <property type="match status" value="1"/>
</dbReference>
<dbReference type="Pfam" id="PF21943">
    <property type="entry name" value="TetR_C_46"/>
    <property type="match status" value="1"/>
</dbReference>
<dbReference type="PANTHER" id="PTHR30055">
    <property type="entry name" value="HTH-TYPE TRANSCRIPTIONAL REGULATOR RUTR"/>
    <property type="match status" value="1"/>
</dbReference>
<evidence type="ECO:0000256" key="4">
    <source>
        <dbReference type="PROSITE-ProRule" id="PRU00335"/>
    </source>
</evidence>
<dbReference type="InterPro" id="IPR050109">
    <property type="entry name" value="HTH-type_TetR-like_transc_reg"/>
</dbReference>
<proteinExistence type="predicted"/>
<comment type="caution">
    <text evidence="6">The sequence shown here is derived from an EMBL/GenBank/DDBJ whole genome shotgun (WGS) entry which is preliminary data.</text>
</comment>
<accession>A0ABU2BFV8</accession>
<dbReference type="PRINTS" id="PR00455">
    <property type="entry name" value="HTHTETR"/>
</dbReference>
<keyword evidence="3" id="KW-0804">Transcription</keyword>
<dbReference type="Pfam" id="PF00440">
    <property type="entry name" value="TetR_N"/>
    <property type="match status" value="1"/>
</dbReference>
<evidence type="ECO:0000259" key="5">
    <source>
        <dbReference type="PROSITE" id="PS50977"/>
    </source>
</evidence>